<feature type="domain" description="YdbS-like PH" evidence="3">
    <location>
        <begin position="81"/>
        <end position="160"/>
    </location>
</feature>
<evidence type="ECO:0000256" key="1">
    <source>
        <dbReference type="SAM" id="MobiDB-lite"/>
    </source>
</evidence>
<dbReference type="Pfam" id="PF03703">
    <property type="entry name" value="bPH_2"/>
    <property type="match status" value="3"/>
</dbReference>
<evidence type="ECO:0000313" key="4">
    <source>
        <dbReference type="EMBL" id="QDC26002.1"/>
    </source>
</evidence>
<feature type="domain" description="YdbS-like PH" evidence="3">
    <location>
        <begin position="424"/>
        <end position="490"/>
    </location>
</feature>
<feature type="transmembrane region" description="Helical" evidence="2">
    <location>
        <begin position="57"/>
        <end position="79"/>
    </location>
</feature>
<dbReference type="Proteomes" id="UP000314616">
    <property type="component" value="Chromosome"/>
</dbReference>
<dbReference type="InterPro" id="IPR005182">
    <property type="entry name" value="YdbS-like_PH"/>
</dbReference>
<dbReference type="AlphaFoldDB" id="A0A5B8C9X5"/>
<feature type="region of interest" description="Disordered" evidence="1">
    <location>
        <begin position="529"/>
        <end position="551"/>
    </location>
</feature>
<dbReference type="KEGG" id="gyu:FE374_16485"/>
<dbReference type="EMBL" id="CP040915">
    <property type="protein sequence ID" value="QDC26002.1"/>
    <property type="molecule type" value="Genomic_DNA"/>
</dbReference>
<dbReference type="PANTHER" id="PTHR34473">
    <property type="entry name" value="UPF0699 TRANSMEMBRANE PROTEIN YDBS"/>
    <property type="match status" value="1"/>
</dbReference>
<feature type="transmembrane region" description="Helical" evidence="2">
    <location>
        <begin position="21"/>
        <end position="37"/>
    </location>
</feature>
<organism evidence="4 5">
    <name type="scientific">Georgenia yuyongxinii</name>
    <dbReference type="NCBI Taxonomy" id="2589797"/>
    <lineage>
        <taxon>Bacteria</taxon>
        <taxon>Bacillati</taxon>
        <taxon>Actinomycetota</taxon>
        <taxon>Actinomycetes</taxon>
        <taxon>Micrococcales</taxon>
        <taxon>Bogoriellaceae</taxon>
        <taxon>Georgenia</taxon>
    </lineage>
</organism>
<name>A0A5B8C9X5_9MICO</name>
<dbReference type="RefSeq" id="WP_139930297.1">
    <property type="nucleotide sequence ID" value="NZ_CP040915.1"/>
</dbReference>
<evidence type="ECO:0000256" key="2">
    <source>
        <dbReference type="SAM" id="Phobius"/>
    </source>
</evidence>
<evidence type="ECO:0000259" key="3">
    <source>
        <dbReference type="Pfam" id="PF03703"/>
    </source>
</evidence>
<feature type="compositionally biased region" description="Low complexity" evidence="1">
    <location>
        <begin position="540"/>
        <end position="551"/>
    </location>
</feature>
<dbReference type="InterPro" id="IPR014529">
    <property type="entry name" value="UCP026631"/>
</dbReference>
<proteinExistence type="predicted"/>
<keyword evidence="2" id="KW-0812">Transmembrane</keyword>
<keyword evidence="2" id="KW-1133">Transmembrane helix</keyword>
<dbReference type="OrthoDB" id="3190163at2"/>
<feature type="domain" description="YdbS-like PH" evidence="3">
    <location>
        <begin position="298"/>
        <end position="363"/>
    </location>
</feature>
<dbReference type="PANTHER" id="PTHR34473:SF2">
    <property type="entry name" value="UPF0699 TRANSMEMBRANE PROTEIN YDBT"/>
    <property type="match status" value="1"/>
</dbReference>
<sequence>MTTSAGPLWRRVHKITPVLNAWKAVVAVLAFLAWQATDQIGNMPSEVWDTVTAYRTRAFLVIVGVLVVVAAVATVYSMLAWRRMRFSVTSESIDLHTGILFRQERHARLNRVQAVDVVQPLLGRLFGLAQVRVETAGGGDSNVVIGFLREPEAQELRNEIMARAAGIDVAPAVVPAFGQAADGVTPAPGTAPAGPGLAGPVGDAPGTLGGTEATPTVPAAVRPVVPAAPEQEILQVAPGTLVGSLLRSGSMICFVLVMAGLATAAIVTKNFGPVAGALPAVLGWGGYLWSRFTGEFGFRAAVSPDGIRLRHGLLETRTQTLPPGRVQAVVLKQGVLWRRRGWWRVEVNVAGYGEHTPGVGQAVETVLLPVGDRGEALSALWLVLPDLGVDDPQALLDAALEGTGEQAGFLTTPARARRLDPLVWRRNGLRITRTALFVRSGRFARQLDVVPHERTQSLALTQGPLERHFGLADLHAHSVSGPVTPVARHLDAHLASGLLMEQAERARTARSLAGPEEWLRQVDAVHAPDELSTAGGPGGPAAARPGVGPLG</sequence>
<dbReference type="PIRSF" id="PIRSF026631">
    <property type="entry name" value="UCP026631"/>
    <property type="match status" value="1"/>
</dbReference>
<reference evidence="4 5" key="1">
    <citation type="submission" date="2019-05" db="EMBL/GenBank/DDBJ databases">
        <title>Georgenia *** sp. nov., and Georgenia *** sp. nov., isolated from the intestinal contents of plateau pika (Ochotona curzoniae) in the Qinghai-Tibet plateau of China.</title>
        <authorList>
            <person name="Tian Z."/>
        </authorList>
    </citation>
    <scope>NUCLEOTIDE SEQUENCE [LARGE SCALE GENOMIC DNA]</scope>
    <source>
        <strain evidence="4 5">Z443</strain>
    </source>
</reference>
<keyword evidence="2" id="KW-0472">Membrane</keyword>
<evidence type="ECO:0000313" key="5">
    <source>
        <dbReference type="Proteomes" id="UP000314616"/>
    </source>
</evidence>
<gene>
    <name evidence="4" type="ORF">FE374_16485</name>
</gene>
<accession>A0A5B8C9X5</accession>
<protein>
    <recommendedName>
        <fullName evidence="3">YdbS-like PH domain-containing protein</fullName>
    </recommendedName>
</protein>